<sequence>MGQLDGKVAIVTGAAKGFGLATTKAFVNEGAKVVMTDVDDKEGQKQAAEIGDKVIFIKQDVSKEEEWPQVFEKAEHTFGPVDVLLNNAGILIFDNAETFKLDDFHKILSVDLDGVVLGQKYGIQHMKKHGGSIINLCSIAGLIGIPNLFSYNAGKGAVRLITKSAALYCCEKKYPIRINSVHPGYAHTPMVDAYPEMRQSLEALHPMGRLGSADEIANMCVFLASDKSSFSTGSEFVTDGGYTAQ</sequence>
<protein>
    <submittedName>
        <fullName evidence="3">3-alpha-(Or 20-beta)-hydroxysteroid dehydrogenase</fullName>
    </submittedName>
</protein>
<dbReference type="InterPro" id="IPR036291">
    <property type="entry name" value="NAD(P)-bd_dom_sf"/>
</dbReference>
<keyword evidence="2" id="KW-0560">Oxidoreductase</keyword>
<dbReference type="Proteomes" id="UP000051445">
    <property type="component" value="Unassembled WGS sequence"/>
</dbReference>
<dbReference type="AlphaFoldDB" id="A0A0R1PHH0"/>
<dbReference type="STRING" id="1423746.FD27_GL000248"/>
<reference evidence="3 4" key="1">
    <citation type="journal article" date="2015" name="Genome Announc.">
        <title>Expanding the biotechnology potential of lactobacilli through comparative genomics of 213 strains and associated genera.</title>
        <authorList>
            <person name="Sun Z."/>
            <person name="Harris H.M."/>
            <person name="McCann A."/>
            <person name="Guo C."/>
            <person name="Argimon S."/>
            <person name="Zhang W."/>
            <person name="Yang X."/>
            <person name="Jeffery I.B."/>
            <person name="Cooney J.C."/>
            <person name="Kagawa T.F."/>
            <person name="Liu W."/>
            <person name="Song Y."/>
            <person name="Salvetti E."/>
            <person name="Wrobel A."/>
            <person name="Rasinkangas P."/>
            <person name="Parkhill J."/>
            <person name="Rea M.C."/>
            <person name="O'Sullivan O."/>
            <person name="Ritari J."/>
            <person name="Douillard F.P."/>
            <person name="Paul Ross R."/>
            <person name="Yang R."/>
            <person name="Briner A.E."/>
            <person name="Felis G.E."/>
            <person name="de Vos W.M."/>
            <person name="Barrangou R."/>
            <person name="Klaenhammer T.R."/>
            <person name="Caufield P.W."/>
            <person name="Cui Y."/>
            <person name="Zhang H."/>
            <person name="O'Toole P.W."/>
        </authorList>
    </citation>
    <scope>NUCLEOTIDE SEQUENCE [LARGE SCALE GENOMIC DNA]</scope>
    <source>
        <strain evidence="3 4">DSM 13145</strain>
    </source>
</reference>
<evidence type="ECO:0000313" key="3">
    <source>
        <dbReference type="EMBL" id="KRL27976.1"/>
    </source>
</evidence>
<dbReference type="FunFam" id="3.40.50.720:FF:000084">
    <property type="entry name" value="Short-chain dehydrogenase reductase"/>
    <property type="match status" value="1"/>
</dbReference>
<evidence type="ECO:0000256" key="2">
    <source>
        <dbReference type="ARBA" id="ARBA00023002"/>
    </source>
</evidence>
<dbReference type="PRINTS" id="PR00080">
    <property type="entry name" value="SDRFAMILY"/>
</dbReference>
<dbReference type="InterPro" id="IPR020904">
    <property type="entry name" value="Sc_DH/Rdtase_CS"/>
</dbReference>
<evidence type="ECO:0000313" key="4">
    <source>
        <dbReference type="Proteomes" id="UP000051445"/>
    </source>
</evidence>
<dbReference type="PANTHER" id="PTHR43477:SF1">
    <property type="entry name" value="DIHYDROANTICAPSIN 7-DEHYDROGENASE"/>
    <property type="match status" value="1"/>
</dbReference>
<dbReference type="RefSeq" id="WP_057748953.1">
    <property type="nucleotide sequence ID" value="NZ_AZER01000013.1"/>
</dbReference>
<dbReference type="InterPro" id="IPR002347">
    <property type="entry name" value="SDR_fam"/>
</dbReference>
<dbReference type="InterPro" id="IPR051122">
    <property type="entry name" value="SDR_DHRS6-like"/>
</dbReference>
<comment type="caution">
    <text evidence="3">The sequence shown here is derived from an EMBL/GenBank/DDBJ whole genome shotgun (WGS) entry which is preliminary data.</text>
</comment>
<dbReference type="PRINTS" id="PR00081">
    <property type="entry name" value="GDHRDH"/>
</dbReference>
<organism evidence="3 4">
    <name type="scientific">Limosilactobacillus frumenti DSM 13145</name>
    <dbReference type="NCBI Taxonomy" id="1423746"/>
    <lineage>
        <taxon>Bacteria</taxon>
        <taxon>Bacillati</taxon>
        <taxon>Bacillota</taxon>
        <taxon>Bacilli</taxon>
        <taxon>Lactobacillales</taxon>
        <taxon>Lactobacillaceae</taxon>
        <taxon>Limosilactobacillus</taxon>
    </lineage>
</organism>
<dbReference type="GO" id="GO:0008206">
    <property type="term" value="P:bile acid metabolic process"/>
    <property type="evidence" value="ECO:0007669"/>
    <property type="project" value="UniProtKB-ARBA"/>
</dbReference>
<accession>A0A0R1PHH0</accession>
<dbReference type="GO" id="GO:0016491">
    <property type="term" value="F:oxidoreductase activity"/>
    <property type="evidence" value="ECO:0007669"/>
    <property type="project" value="UniProtKB-KW"/>
</dbReference>
<dbReference type="Gene3D" id="3.40.50.720">
    <property type="entry name" value="NAD(P)-binding Rossmann-like Domain"/>
    <property type="match status" value="1"/>
</dbReference>
<name>A0A0R1PHH0_9LACO</name>
<keyword evidence="4" id="KW-1185">Reference proteome</keyword>
<comment type="similarity">
    <text evidence="1">Belongs to the short-chain dehydrogenases/reductases (SDR) family.</text>
</comment>
<dbReference type="Pfam" id="PF13561">
    <property type="entry name" value="adh_short_C2"/>
    <property type="match status" value="1"/>
</dbReference>
<dbReference type="SUPFAM" id="SSF51735">
    <property type="entry name" value="NAD(P)-binding Rossmann-fold domains"/>
    <property type="match status" value="1"/>
</dbReference>
<dbReference type="NCBIfam" id="NF005559">
    <property type="entry name" value="PRK07231.1"/>
    <property type="match status" value="1"/>
</dbReference>
<evidence type="ECO:0000256" key="1">
    <source>
        <dbReference type="ARBA" id="ARBA00006484"/>
    </source>
</evidence>
<dbReference type="EMBL" id="AZER01000013">
    <property type="protein sequence ID" value="KRL27976.1"/>
    <property type="molecule type" value="Genomic_DNA"/>
</dbReference>
<dbReference type="PROSITE" id="PS00061">
    <property type="entry name" value="ADH_SHORT"/>
    <property type="match status" value="1"/>
</dbReference>
<gene>
    <name evidence="3" type="ORF">FD27_GL000248</name>
</gene>
<proteinExistence type="inferred from homology"/>
<dbReference type="PATRIC" id="fig|1423746.3.peg.255"/>
<dbReference type="PANTHER" id="PTHR43477">
    <property type="entry name" value="DIHYDROANTICAPSIN 7-DEHYDROGENASE"/>
    <property type="match status" value="1"/>
</dbReference>
<dbReference type="OrthoDB" id="9805904at2"/>